<dbReference type="Pfam" id="PF12484">
    <property type="entry name" value="PPE-SVP"/>
    <property type="match status" value="1"/>
</dbReference>
<dbReference type="InterPro" id="IPR038332">
    <property type="entry name" value="PPE_sf"/>
</dbReference>
<dbReference type="EMBL" id="AP022614">
    <property type="protein sequence ID" value="BBZ48186.1"/>
    <property type="molecule type" value="Genomic_DNA"/>
</dbReference>
<dbReference type="PANTHER" id="PTHR46766:SF1">
    <property type="entry name" value="GLUTAMINE-RICH PROTEIN 2"/>
    <property type="match status" value="1"/>
</dbReference>
<evidence type="ECO:0000259" key="2">
    <source>
        <dbReference type="Pfam" id="PF00823"/>
    </source>
</evidence>
<dbReference type="GO" id="GO:0052572">
    <property type="term" value="P:response to host immune response"/>
    <property type="evidence" value="ECO:0007669"/>
    <property type="project" value="TreeGrafter"/>
</dbReference>
<evidence type="ECO:0008006" key="6">
    <source>
        <dbReference type="Google" id="ProtNLM"/>
    </source>
</evidence>
<dbReference type="PANTHER" id="PTHR46766">
    <property type="entry name" value="GLUTAMINE-RICH PROTEIN 2"/>
    <property type="match status" value="1"/>
</dbReference>
<feature type="domain" description="PPE family C-terminal" evidence="3">
    <location>
        <begin position="297"/>
        <end position="382"/>
    </location>
</feature>
<protein>
    <recommendedName>
        <fullName evidence="6">PPE family protein</fullName>
    </recommendedName>
</protein>
<comment type="similarity">
    <text evidence="1">Belongs to the mycobacterial PPE family.</text>
</comment>
<dbReference type="SUPFAM" id="SSF140459">
    <property type="entry name" value="PE/PPE dimer-like"/>
    <property type="match status" value="1"/>
</dbReference>
<accession>A0A7I7Z271</accession>
<keyword evidence="5" id="KW-1185">Reference proteome</keyword>
<dbReference type="InterPro" id="IPR022171">
    <property type="entry name" value="PPE_C"/>
</dbReference>
<name>A0A7I7Z271_9MYCO</name>
<dbReference type="Proteomes" id="UP000467105">
    <property type="component" value="Chromosome"/>
</dbReference>
<feature type="domain" description="PPE" evidence="2">
    <location>
        <begin position="1"/>
        <end position="140"/>
    </location>
</feature>
<organism evidence="4 5">
    <name type="scientific">Mycobacterium parmense</name>
    <dbReference type="NCBI Taxonomy" id="185642"/>
    <lineage>
        <taxon>Bacteria</taxon>
        <taxon>Bacillati</taxon>
        <taxon>Actinomycetota</taxon>
        <taxon>Actinomycetes</taxon>
        <taxon>Mycobacteriales</taxon>
        <taxon>Mycobacteriaceae</taxon>
        <taxon>Mycobacterium</taxon>
        <taxon>Mycobacterium simiae complex</taxon>
    </lineage>
</organism>
<dbReference type="AlphaFoldDB" id="A0A7I7Z271"/>
<evidence type="ECO:0000313" key="4">
    <source>
        <dbReference type="EMBL" id="BBZ48186.1"/>
    </source>
</evidence>
<dbReference type="Pfam" id="PF00823">
    <property type="entry name" value="PPE"/>
    <property type="match status" value="1"/>
</dbReference>
<evidence type="ECO:0000313" key="5">
    <source>
        <dbReference type="Proteomes" id="UP000467105"/>
    </source>
</evidence>
<reference evidence="4 5" key="1">
    <citation type="journal article" date="2019" name="Emerg. Microbes Infect.">
        <title>Comprehensive subspecies identification of 175 nontuberculous mycobacteria species based on 7547 genomic profiles.</title>
        <authorList>
            <person name="Matsumoto Y."/>
            <person name="Kinjo T."/>
            <person name="Motooka D."/>
            <person name="Nabeya D."/>
            <person name="Jung N."/>
            <person name="Uechi K."/>
            <person name="Horii T."/>
            <person name="Iida T."/>
            <person name="Fujita J."/>
            <person name="Nakamura S."/>
        </authorList>
    </citation>
    <scope>NUCLEOTIDE SEQUENCE [LARGE SCALE GENOMIC DNA]</scope>
    <source>
        <strain evidence="4 5">JCM 14742</strain>
    </source>
</reference>
<dbReference type="Gene3D" id="1.20.1260.20">
    <property type="entry name" value="PPE superfamily"/>
    <property type="match status" value="1"/>
</dbReference>
<sequence length="435" mass="42020">MLAAASAWSAVAADLNNAAMSYGSVISALADGSWVGPSSATMAEAVAPYVEWMSATGGQAEVAAAQAQAAAAAYESAFSMTVPPPVIAENRAQLMMLTATNYFNQNATAIAATEAEYAEMWAQDAAAMYGYAANSAAATAQVSQFTAAPPTTNAAGVAAQGAAGSQAAGTSIGSVQSALSGFISNISNSLQSLASPLGSAVSGVPNSLGGSLGLSSAQIQGVESSLIAEYGYLPGFFALMMTSNALGPLMNPDVFLPFMNMAGGAPGAAAAAAAPAALGAEFAGGMGGLAGAGLGGAASLGQAASLGALSVPASWGWAAAGPAAMLGGMPMAAPIAAVDPYIAGGLGLPFMPMALPAGAAAASAAGKGGKYGLPLAAVMTRPPAAGYGPSRNGVQPAAAYPVPAGFPTNGHAPPGYQPAIVYVPMPNNANKSSKV</sequence>
<gene>
    <name evidence="4" type="ORF">MPRM_54670</name>
</gene>
<proteinExistence type="inferred from homology"/>
<evidence type="ECO:0000259" key="3">
    <source>
        <dbReference type="Pfam" id="PF12484"/>
    </source>
</evidence>
<dbReference type="InterPro" id="IPR000030">
    <property type="entry name" value="PPE_dom"/>
</dbReference>
<evidence type="ECO:0000256" key="1">
    <source>
        <dbReference type="ARBA" id="ARBA00010652"/>
    </source>
</evidence>